<sequence>MASISMTERDTSGSTGSNVDPLLTTHELIEIHPVDNIKVDLNEEGTVRRCTVGTKNVKPNKTVLLMGATGVGKSTLINYIANYIFGVNFEDNKRFQLIPDEKKCQTVSQTTAITVYEIFGHEGDRVPFSVTIIDTPGFGDTNGIEQDQLITKNLQELFESKNGVHQIDAVCFVVREDEVRLTLTQRYIFESILSIFGKDIEKNILALVTFARRGNHPPPALKAIMEAGIPCSKEKLKFNITSFTNRSADPEIITNNKRNWSMGEKSMTKFINLLTTLETRSLQLTQEVLAERRHLEACIDGIEDQLKITLDKQIELKEIQNVLKGNKEMIDAQKDFEFVVITNTFVRIESEKMATNCNNCGMTCHLRCPLAPQKLLFLCEAMRNRQCKICPGKCSWKDHVKEKVVYQRAPKVVKKTYNNIQFEYGQGVGGTITSEDMEEKIQSEIQESEDKGNKLLETSYKCVARLEEIALRPNPLTAEEYIDLLIHRETENINRVKKLQEMKAKALLISSMTKEKIEQGTGWVLKKMKGLTLHD</sequence>
<dbReference type="GO" id="GO:0005525">
    <property type="term" value="F:GTP binding"/>
    <property type="evidence" value="ECO:0007669"/>
    <property type="project" value="UniProtKB-KW"/>
</dbReference>
<name>A0A1S3PY99_SALSA</name>
<dbReference type="AlphaFoldDB" id="A0A1S3PY99"/>
<dbReference type="Pfam" id="PF04548">
    <property type="entry name" value="AIG1"/>
    <property type="match status" value="1"/>
</dbReference>
<accession>A0A1S3PY99</accession>
<dbReference type="Proteomes" id="UP001652741">
    <property type="component" value="Chromosome ssa27"/>
</dbReference>
<dbReference type="Gene3D" id="3.40.50.300">
    <property type="entry name" value="P-loop containing nucleotide triphosphate hydrolases"/>
    <property type="match status" value="1"/>
</dbReference>
<evidence type="ECO:0000259" key="4">
    <source>
        <dbReference type="Pfam" id="PF04548"/>
    </source>
</evidence>
<comment type="similarity">
    <text evidence="1">Belongs to the TRAFAC class TrmE-Era-EngA-EngB-Septin-like GTPase superfamily. AIG1/Toc34/Toc159-like paraseptin GTPase family. IAN subfamily.</text>
</comment>
<evidence type="ECO:0000256" key="1">
    <source>
        <dbReference type="ARBA" id="ARBA00008535"/>
    </source>
</evidence>
<feature type="region of interest" description="Disordered" evidence="3">
    <location>
        <begin position="1"/>
        <end position="20"/>
    </location>
</feature>
<dbReference type="SUPFAM" id="SSF52540">
    <property type="entry name" value="P-loop containing nucleoside triphosphate hydrolases"/>
    <property type="match status" value="1"/>
</dbReference>
<evidence type="ECO:0000313" key="5">
    <source>
        <dbReference type="Proteomes" id="UP001652741"/>
    </source>
</evidence>
<dbReference type="RefSeq" id="XP_014032611.2">
    <property type="nucleotide sequence ID" value="XM_014177136.2"/>
</dbReference>
<dbReference type="PaxDb" id="8030-ENSSSAP00000065291"/>
<feature type="compositionally biased region" description="Polar residues" evidence="3">
    <location>
        <begin position="1"/>
        <end position="18"/>
    </location>
</feature>
<evidence type="ECO:0000256" key="2">
    <source>
        <dbReference type="ARBA" id="ARBA00022741"/>
    </source>
</evidence>
<protein>
    <recommendedName>
        <fullName evidence="4">AIG1-type G domain-containing protein</fullName>
    </recommendedName>
</protein>
<reference evidence="6" key="1">
    <citation type="submission" date="2025-08" db="UniProtKB">
        <authorList>
            <consortium name="RefSeq"/>
        </authorList>
    </citation>
    <scope>IDENTIFICATION</scope>
</reference>
<dbReference type="PANTHER" id="PTHR32046">
    <property type="entry name" value="G DOMAIN-CONTAINING PROTEIN"/>
    <property type="match status" value="1"/>
</dbReference>
<dbReference type="PANTHER" id="PTHR32046:SF11">
    <property type="entry name" value="IMMUNE-ASSOCIATED NUCLEOTIDE-BINDING PROTEIN 10-LIKE"/>
    <property type="match status" value="1"/>
</dbReference>
<organism evidence="5 6">
    <name type="scientific">Salmo salar</name>
    <name type="common">Atlantic salmon</name>
    <dbReference type="NCBI Taxonomy" id="8030"/>
    <lineage>
        <taxon>Eukaryota</taxon>
        <taxon>Metazoa</taxon>
        <taxon>Chordata</taxon>
        <taxon>Craniata</taxon>
        <taxon>Vertebrata</taxon>
        <taxon>Euteleostomi</taxon>
        <taxon>Actinopterygii</taxon>
        <taxon>Neopterygii</taxon>
        <taxon>Teleostei</taxon>
        <taxon>Protacanthopterygii</taxon>
        <taxon>Salmoniformes</taxon>
        <taxon>Salmonidae</taxon>
        <taxon>Salmoninae</taxon>
        <taxon>Salmo</taxon>
    </lineage>
</organism>
<keyword evidence="5" id="KW-1185">Reference proteome</keyword>
<dbReference type="GeneID" id="106588301"/>
<gene>
    <name evidence="6" type="primary">LOC106588301</name>
</gene>
<dbReference type="InterPro" id="IPR006703">
    <property type="entry name" value="G_AIG1"/>
</dbReference>
<dbReference type="Bgee" id="ENSSSAG00000058781">
    <property type="expression patterns" value="Expressed in gill filament and 4 other cell types or tissues"/>
</dbReference>
<evidence type="ECO:0000313" key="6">
    <source>
        <dbReference type="RefSeq" id="XP_014032611.2"/>
    </source>
</evidence>
<keyword evidence="2" id="KW-0547">Nucleotide-binding</keyword>
<dbReference type="InterPro" id="IPR027417">
    <property type="entry name" value="P-loop_NTPase"/>
</dbReference>
<proteinExistence type="inferred from homology"/>
<feature type="domain" description="AIG1-type G" evidence="4">
    <location>
        <begin position="62"/>
        <end position="247"/>
    </location>
</feature>
<evidence type="ECO:0000256" key="3">
    <source>
        <dbReference type="SAM" id="MobiDB-lite"/>
    </source>
</evidence>
<dbReference type="KEGG" id="sasa:106588301"/>